<name>A0A699Z4U5_HAELA</name>
<dbReference type="EMBL" id="BLLF01000719">
    <property type="protein sequence ID" value="GFH14378.1"/>
    <property type="molecule type" value="Genomic_DNA"/>
</dbReference>
<gene>
    <name evidence="1" type="ORF">HaLaN_10420</name>
</gene>
<organism evidence="1 2">
    <name type="scientific">Haematococcus lacustris</name>
    <name type="common">Green alga</name>
    <name type="synonym">Haematococcus pluvialis</name>
    <dbReference type="NCBI Taxonomy" id="44745"/>
    <lineage>
        <taxon>Eukaryota</taxon>
        <taxon>Viridiplantae</taxon>
        <taxon>Chlorophyta</taxon>
        <taxon>core chlorophytes</taxon>
        <taxon>Chlorophyceae</taxon>
        <taxon>CS clade</taxon>
        <taxon>Chlamydomonadales</taxon>
        <taxon>Haematococcaceae</taxon>
        <taxon>Haematococcus</taxon>
    </lineage>
</organism>
<accession>A0A699Z4U5</accession>
<evidence type="ECO:0000313" key="2">
    <source>
        <dbReference type="Proteomes" id="UP000485058"/>
    </source>
</evidence>
<dbReference type="Proteomes" id="UP000485058">
    <property type="component" value="Unassembled WGS sequence"/>
</dbReference>
<keyword evidence="2" id="KW-1185">Reference proteome</keyword>
<proteinExistence type="predicted"/>
<dbReference type="AlphaFoldDB" id="A0A699Z4U5"/>
<sequence length="111" mass="12568">MSHSKFQGPSLTWTASRRALEVLVVKEEHFSRTDKGLGQLSHHQRLSQRLQRLNLDMLTMAGDGNCQVGFQGGASCAGCCQVLEFRTISFELFATQDMHLHVRRVVMEHIK</sequence>
<protein>
    <submittedName>
        <fullName evidence="1">OTU domain-containing protein</fullName>
    </submittedName>
</protein>
<evidence type="ECO:0000313" key="1">
    <source>
        <dbReference type="EMBL" id="GFH14378.1"/>
    </source>
</evidence>
<comment type="caution">
    <text evidence="1">The sequence shown here is derived from an EMBL/GenBank/DDBJ whole genome shotgun (WGS) entry which is preliminary data.</text>
</comment>
<reference evidence="1 2" key="1">
    <citation type="submission" date="2020-02" db="EMBL/GenBank/DDBJ databases">
        <title>Draft genome sequence of Haematococcus lacustris strain NIES-144.</title>
        <authorList>
            <person name="Morimoto D."/>
            <person name="Nakagawa S."/>
            <person name="Yoshida T."/>
            <person name="Sawayama S."/>
        </authorList>
    </citation>
    <scope>NUCLEOTIDE SEQUENCE [LARGE SCALE GENOMIC DNA]</scope>
    <source>
        <strain evidence="1 2">NIES-144</strain>
    </source>
</reference>